<feature type="domain" description="GTP cyclohydrolase II" evidence="18">
    <location>
        <begin position="234"/>
        <end position="394"/>
    </location>
</feature>
<dbReference type="HAMAP" id="MF_00180">
    <property type="entry name" value="RibB"/>
    <property type="match status" value="1"/>
</dbReference>
<keyword evidence="11" id="KW-0378">Hydrolase</keyword>
<dbReference type="InterPro" id="IPR000926">
    <property type="entry name" value="RibA"/>
</dbReference>
<evidence type="ECO:0000256" key="4">
    <source>
        <dbReference type="ARBA" id="ARBA00004853"/>
    </source>
</evidence>
<sequence length="432" mass="46736">MDPQRAFSAGDSRDADTPVPGFHSIPEALDDLRHGKFVVVLDDEDRENEGDLIIAADKVTPEAMAFMVEHTSGVICIAMEAADLERLRLPQMVVSAENEEAMTTAFTVTVDLKEGTTTGISASDRSKTIQALADPNSQPEQFNRPGHIFPLLYREGGVLRRPGHTEASVDLARLAGCAPAGVLSEIVDRESGEMARTPQLLEFAKQHGLKCITIADLVRHLLKHEPLVESTGIARLPTRYGTFTAHTYRSRLNGGEHLALVCGNVADKERILARVHSESLLGDVFGSQRCDTGSQLDLAMERIATEGEGVLVYLRGHQGRGVGLAEELCEYALSDNPSPCPDADPCFPRDLRDFGVGAHILADLGITSVRLMTNSASKLEGLKGQGLRIVEQVPLVVDPERAQRSVNVMDSMDGFDGIIVNQPDFNGAVAQL</sequence>
<evidence type="ECO:0000256" key="5">
    <source>
        <dbReference type="ARBA" id="ARBA00004904"/>
    </source>
</evidence>
<evidence type="ECO:0000256" key="14">
    <source>
        <dbReference type="ARBA" id="ARBA00023134"/>
    </source>
</evidence>
<evidence type="ECO:0000256" key="6">
    <source>
        <dbReference type="ARBA" id="ARBA00005520"/>
    </source>
</evidence>
<comment type="pathway">
    <text evidence="5">Cofactor biosynthesis; riboflavin biosynthesis; 2-hydroxy-3-oxobutyl phosphate from D-ribulose 5-phosphate: step 1/1.</text>
</comment>
<evidence type="ECO:0000256" key="1">
    <source>
        <dbReference type="ARBA" id="ARBA00001936"/>
    </source>
</evidence>
<dbReference type="GO" id="GO:0009231">
    <property type="term" value="P:riboflavin biosynthetic process"/>
    <property type="evidence" value="ECO:0007669"/>
    <property type="project" value="UniProtKB-KW"/>
</dbReference>
<keyword evidence="15" id="KW-0464">Manganese</keyword>
<dbReference type="GO" id="GO:0003935">
    <property type="term" value="F:GTP cyclohydrolase II activity"/>
    <property type="evidence" value="ECO:0007669"/>
    <property type="project" value="UniProtKB-EC"/>
</dbReference>
<dbReference type="SUPFAM" id="SSF55821">
    <property type="entry name" value="YrdC/RibB"/>
    <property type="match status" value="1"/>
</dbReference>
<evidence type="ECO:0000256" key="7">
    <source>
        <dbReference type="ARBA" id="ARBA00008976"/>
    </source>
</evidence>
<evidence type="ECO:0000259" key="18">
    <source>
        <dbReference type="Pfam" id="PF00925"/>
    </source>
</evidence>
<keyword evidence="12" id="KW-0862">Zinc</keyword>
<reference evidence="19 20" key="1">
    <citation type="journal article" date="2024" name="Nat. Commun.">
        <title>Phylogenomics reveals the evolutionary origins of lichenization in chlorophyte algae.</title>
        <authorList>
            <person name="Puginier C."/>
            <person name="Libourel C."/>
            <person name="Otte J."/>
            <person name="Skaloud P."/>
            <person name="Haon M."/>
            <person name="Grisel S."/>
            <person name="Petersen M."/>
            <person name="Berrin J.G."/>
            <person name="Delaux P.M."/>
            <person name="Dal Grande F."/>
            <person name="Keller J."/>
        </authorList>
    </citation>
    <scope>NUCLEOTIDE SEQUENCE [LARGE SCALE GENOMIC DNA]</scope>
    <source>
        <strain evidence="19 20">SAG 2043</strain>
    </source>
</reference>
<dbReference type="GO" id="GO:0005525">
    <property type="term" value="F:GTP binding"/>
    <property type="evidence" value="ECO:0007669"/>
    <property type="project" value="UniProtKB-KW"/>
</dbReference>
<evidence type="ECO:0000256" key="16">
    <source>
        <dbReference type="ARBA" id="ARBA00023239"/>
    </source>
</evidence>
<dbReference type="EMBL" id="JALJOR010000001">
    <property type="protein sequence ID" value="KAK9829750.1"/>
    <property type="molecule type" value="Genomic_DNA"/>
</dbReference>
<evidence type="ECO:0000256" key="15">
    <source>
        <dbReference type="ARBA" id="ARBA00023211"/>
    </source>
</evidence>
<gene>
    <name evidence="19" type="ORF">WJX72_007674</name>
</gene>
<evidence type="ECO:0000256" key="12">
    <source>
        <dbReference type="ARBA" id="ARBA00022833"/>
    </source>
</evidence>
<comment type="cofactor">
    <cofactor evidence="2">
        <name>Mg(2+)</name>
        <dbReference type="ChEBI" id="CHEBI:18420"/>
    </cofactor>
</comment>
<dbReference type="GO" id="GO:0008686">
    <property type="term" value="F:3,4-dihydroxy-2-butanone-4-phosphate synthase activity"/>
    <property type="evidence" value="ECO:0007669"/>
    <property type="project" value="InterPro"/>
</dbReference>
<dbReference type="CDD" id="cd00641">
    <property type="entry name" value="GTP_cyclohydro2"/>
    <property type="match status" value="1"/>
</dbReference>
<dbReference type="Pfam" id="PF00926">
    <property type="entry name" value="DHBP_synthase"/>
    <property type="match status" value="1"/>
</dbReference>
<keyword evidence="16" id="KW-0456">Lyase</keyword>
<dbReference type="InterPro" id="IPR032677">
    <property type="entry name" value="GTP_cyclohydro_II"/>
</dbReference>
<evidence type="ECO:0000256" key="8">
    <source>
        <dbReference type="ARBA" id="ARBA00022619"/>
    </source>
</evidence>
<accession>A0AAW1R874</accession>
<evidence type="ECO:0000256" key="13">
    <source>
        <dbReference type="ARBA" id="ARBA00022842"/>
    </source>
</evidence>
<dbReference type="SUPFAM" id="SSF142695">
    <property type="entry name" value="RibA-like"/>
    <property type="match status" value="1"/>
</dbReference>
<dbReference type="GO" id="GO:0005829">
    <property type="term" value="C:cytosol"/>
    <property type="evidence" value="ECO:0007669"/>
    <property type="project" value="TreeGrafter"/>
</dbReference>
<keyword evidence="8" id="KW-0686">Riboflavin biosynthesis</keyword>
<evidence type="ECO:0000256" key="11">
    <source>
        <dbReference type="ARBA" id="ARBA00022801"/>
    </source>
</evidence>
<keyword evidence="9" id="KW-0479">Metal-binding</keyword>
<dbReference type="PANTHER" id="PTHR21327">
    <property type="entry name" value="GTP CYCLOHYDROLASE II-RELATED"/>
    <property type="match status" value="1"/>
</dbReference>
<comment type="caution">
    <text evidence="19">The sequence shown here is derived from an EMBL/GenBank/DDBJ whole genome shotgun (WGS) entry which is preliminary data.</text>
</comment>
<evidence type="ECO:0000313" key="19">
    <source>
        <dbReference type="EMBL" id="KAK9829750.1"/>
    </source>
</evidence>
<dbReference type="FunFam" id="3.90.870.10:FF:000001">
    <property type="entry name" value="Riboflavin biosynthesis protein RibBA"/>
    <property type="match status" value="1"/>
</dbReference>
<keyword evidence="14" id="KW-0342">GTP-binding</keyword>
<evidence type="ECO:0000256" key="2">
    <source>
        <dbReference type="ARBA" id="ARBA00001946"/>
    </source>
</evidence>
<name>A0AAW1R874_9CHLO</name>
<dbReference type="PIRSF" id="PIRSF001259">
    <property type="entry name" value="RibA"/>
    <property type="match status" value="1"/>
</dbReference>
<keyword evidence="10" id="KW-0547">Nucleotide-binding</keyword>
<evidence type="ECO:0000256" key="3">
    <source>
        <dbReference type="ARBA" id="ARBA00001947"/>
    </source>
</evidence>
<dbReference type="AlphaFoldDB" id="A0AAW1R874"/>
<evidence type="ECO:0000256" key="9">
    <source>
        <dbReference type="ARBA" id="ARBA00022723"/>
    </source>
</evidence>
<comment type="pathway">
    <text evidence="4">Cofactor biosynthesis; riboflavin biosynthesis; 5-amino-6-(D-ribitylamino)uracil from GTP: step 1/4.</text>
</comment>
<evidence type="ECO:0000256" key="10">
    <source>
        <dbReference type="ARBA" id="ARBA00022741"/>
    </source>
</evidence>
<dbReference type="PANTHER" id="PTHR21327:SF18">
    <property type="entry name" value="3,4-DIHYDROXY-2-BUTANONE 4-PHOSPHATE SYNTHASE"/>
    <property type="match status" value="1"/>
</dbReference>
<dbReference type="GO" id="GO:0046872">
    <property type="term" value="F:metal ion binding"/>
    <property type="evidence" value="ECO:0007669"/>
    <property type="project" value="UniProtKB-KW"/>
</dbReference>
<organism evidence="19 20">
    <name type="scientific">[Myrmecia] bisecta</name>
    <dbReference type="NCBI Taxonomy" id="41462"/>
    <lineage>
        <taxon>Eukaryota</taxon>
        <taxon>Viridiplantae</taxon>
        <taxon>Chlorophyta</taxon>
        <taxon>core chlorophytes</taxon>
        <taxon>Trebouxiophyceae</taxon>
        <taxon>Trebouxiales</taxon>
        <taxon>Trebouxiaceae</taxon>
        <taxon>Myrmecia</taxon>
    </lineage>
</organism>
<dbReference type="Pfam" id="PF00925">
    <property type="entry name" value="GTP_cyclohydro2"/>
    <property type="match status" value="1"/>
</dbReference>
<protein>
    <recommendedName>
        <fullName evidence="18">GTP cyclohydrolase II domain-containing protein</fullName>
    </recommendedName>
</protein>
<dbReference type="InterPro" id="IPR017945">
    <property type="entry name" value="DHBP_synth_RibB-like_a/b_dom"/>
</dbReference>
<dbReference type="NCBIfam" id="TIGR00506">
    <property type="entry name" value="ribB"/>
    <property type="match status" value="1"/>
</dbReference>
<dbReference type="InterPro" id="IPR000422">
    <property type="entry name" value="DHBP_synthase_RibB"/>
</dbReference>
<evidence type="ECO:0000256" key="17">
    <source>
        <dbReference type="ARBA" id="ARBA00049295"/>
    </source>
</evidence>
<dbReference type="Proteomes" id="UP001489004">
    <property type="component" value="Unassembled WGS sequence"/>
</dbReference>
<proteinExistence type="inferred from homology"/>
<keyword evidence="20" id="KW-1185">Reference proteome</keyword>
<dbReference type="Gene3D" id="3.40.50.10990">
    <property type="entry name" value="GTP cyclohydrolase II"/>
    <property type="match status" value="1"/>
</dbReference>
<keyword evidence="13" id="KW-0460">Magnesium</keyword>
<comment type="similarity">
    <text evidence="6">In the N-terminal section; belongs to the DHBP synthase family.</text>
</comment>
<dbReference type="InterPro" id="IPR036144">
    <property type="entry name" value="RibA-like_sf"/>
</dbReference>
<dbReference type="Gene3D" id="3.90.870.10">
    <property type="entry name" value="DHBP synthase"/>
    <property type="match status" value="1"/>
</dbReference>
<comment type="cofactor">
    <cofactor evidence="3">
        <name>Zn(2+)</name>
        <dbReference type="ChEBI" id="CHEBI:29105"/>
    </cofactor>
</comment>
<comment type="cofactor">
    <cofactor evidence="1">
        <name>Mn(2+)</name>
        <dbReference type="ChEBI" id="CHEBI:29035"/>
    </cofactor>
</comment>
<evidence type="ECO:0000313" key="20">
    <source>
        <dbReference type="Proteomes" id="UP001489004"/>
    </source>
</evidence>
<comment type="catalytic activity">
    <reaction evidence="17">
        <text>GTP + 4 H2O = 2,5-diamino-6-hydroxy-4-(5-phosphoribosylamino)-pyrimidine + formate + 2 phosphate + 3 H(+)</text>
        <dbReference type="Rhea" id="RHEA:23704"/>
        <dbReference type="ChEBI" id="CHEBI:15377"/>
        <dbReference type="ChEBI" id="CHEBI:15378"/>
        <dbReference type="ChEBI" id="CHEBI:15740"/>
        <dbReference type="ChEBI" id="CHEBI:37565"/>
        <dbReference type="ChEBI" id="CHEBI:43474"/>
        <dbReference type="ChEBI" id="CHEBI:58614"/>
        <dbReference type="EC" id="3.5.4.25"/>
    </reaction>
</comment>
<comment type="similarity">
    <text evidence="7">In the C-terminal section; belongs to the GTP cyclohydrolase II family.</text>
</comment>